<dbReference type="InterPro" id="IPR006602">
    <property type="entry name" value="DM10_dom"/>
</dbReference>
<dbReference type="Proteomes" id="UP000290189">
    <property type="component" value="Unassembled WGS sequence"/>
</dbReference>
<feature type="domain" description="DM10" evidence="7">
    <location>
        <begin position="91"/>
        <end position="196"/>
    </location>
</feature>
<evidence type="ECO:0000259" key="7">
    <source>
        <dbReference type="PROSITE" id="PS51336"/>
    </source>
</evidence>
<dbReference type="Gene3D" id="2.30.29.170">
    <property type="match status" value="3"/>
</dbReference>
<organism evidence="8 9">
    <name type="scientific">Plasmodiophora brassicae</name>
    <name type="common">Clubroot disease agent</name>
    <dbReference type="NCBI Taxonomy" id="37360"/>
    <lineage>
        <taxon>Eukaryota</taxon>
        <taxon>Sar</taxon>
        <taxon>Rhizaria</taxon>
        <taxon>Endomyxa</taxon>
        <taxon>Phytomyxea</taxon>
        <taxon>Plasmodiophorida</taxon>
        <taxon>Plasmodiophoridae</taxon>
        <taxon>Plasmodiophora</taxon>
    </lineage>
</organism>
<evidence type="ECO:0000313" key="8">
    <source>
        <dbReference type="EMBL" id="SPQ98736.1"/>
    </source>
</evidence>
<dbReference type="GO" id="GO:0000281">
    <property type="term" value="P:mitotic cytokinesis"/>
    <property type="evidence" value="ECO:0007669"/>
    <property type="project" value="TreeGrafter"/>
</dbReference>
<dbReference type="SMART" id="SM00676">
    <property type="entry name" value="DM10"/>
    <property type="match status" value="3"/>
</dbReference>
<comment type="subcellular location">
    <subcellularLocation>
        <location evidence="1">Cell projection</location>
        <location evidence="1">Cilium</location>
    </subcellularLocation>
    <subcellularLocation>
        <location evidence="2">Cytoplasm</location>
        <location evidence="2">Cytoskeleton</location>
    </subcellularLocation>
</comment>
<feature type="domain" description="DM10" evidence="7">
    <location>
        <begin position="259"/>
        <end position="375"/>
    </location>
</feature>
<protein>
    <recommendedName>
        <fullName evidence="7">DM10 domain-containing protein</fullName>
    </recommendedName>
</protein>
<keyword evidence="5" id="KW-0206">Cytoskeleton</keyword>
<dbReference type="GO" id="GO:0043014">
    <property type="term" value="F:alpha-tubulin binding"/>
    <property type="evidence" value="ECO:0007669"/>
    <property type="project" value="TreeGrafter"/>
</dbReference>
<dbReference type="FunFam" id="2.30.29.170:FF:000004">
    <property type="entry name" value="EF-hand domain containing 2"/>
    <property type="match status" value="1"/>
</dbReference>
<evidence type="ECO:0000256" key="4">
    <source>
        <dbReference type="ARBA" id="ARBA00022737"/>
    </source>
</evidence>
<dbReference type="GO" id="GO:0005930">
    <property type="term" value="C:axoneme"/>
    <property type="evidence" value="ECO:0007669"/>
    <property type="project" value="TreeGrafter"/>
</dbReference>
<evidence type="ECO:0000256" key="3">
    <source>
        <dbReference type="ARBA" id="ARBA00022490"/>
    </source>
</evidence>
<dbReference type="GO" id="GO:0072686">
    <property type="term" value="C:mitotic spindle"/>
    <property type="evidence" value="ECO:0007669"/>
    <property type="project" value="TreeGrafter"/>
</dbReference>
<dbReference type="PANTHER" id="PTHR12086">
    <property type="entry name" value="EF-HAND DOMAIN C-TERMINAL CONTAINING PROTEIN"/>
    <property type="match status" value="1"/>
</dbReference>
<dbReference type="EMBL" id="OVEO01000010">
    <property type="protein sequence ID" value="SPQ98736.1"/>
    <property type="molecule type" value="Genomic_DNA"/>
</dbReference>
<accession>A0A3P3YEX6</accession>
<sequence>MPLPFLPGYALQTDVPASFAKRHQFDLINGVPVTDVVELRTLDQPISPEARFAKERPGYDGIPPDPWTKKIPKHDRRAIPMSRLPPWMAFSNKVLRFHGYFKDSVHERPEETQRVRACTLFYYLEDDSIHIQEIKDHNSGMKQGLLVKRHQIPAGPDRYYVVQDLARIGAELPIYGKTFRITDADPFTRRFLEATLGLQLGPSEPTPLDDFHARQQAAAAPGAKPDGRHASDVTKFVEAQQGKPMKSTLRRTRQFLEHDRQVLRFWVTWRDPALYGEARPFIVHYFRADSTMEVLEIKQPNSGRDAFPALLKRHRMPKAFASSNQAQIGTDESLEDDAFYSEADFRIGGTIVVFGRELLITDCDEYTRNFYKTHYGLTDDEMRAIPCQTATEEVRRQEVLQDEPSTQPEQHHIVFDASPLRFEAILDTNRPEDHERKFVVTFFKQDSTVAIFEGKVRNSGFVGGKFLERTYLPNLDSTKFFVGSTLRLNGFPFRLTGADEFTLRFMESHSDMFPAADVDVVEKKLAGAVSQVDRSALIDHAHTLSRNGQLDHDAFCLWVRQTGLPLSIHECLTLARKFDLNSKGSIKLQNLEQQLQARRT</sequence>
<evidence type="ECO:0000256" key="5">
    <source>
        <dbReference type="ARBA" id="ARBA00023212"/>
    </source>
</evidence>
<keyword evidence="3" id="KW-0963">Cytoplasm</keyword>
<name>A0A3P3YEX6_PLABS</name>
<evidence type="ECO:0000256" key="2">
    <source>
        <dbReference type="ARBA" id="ARBA00004245"/>
    </source>
</evidence>
<dbReference type="GO" id="GO:0060285">
    <property type="term" value="P:cilium-dependent cell motility"/>
    <property type="evidence" value="ECO:0007669"/>
    <property type="project" value="TreeGrafter"/>
</dbReference>
<dbReference type="PANTHER" id="PTHR12086:SF9">
    <property type="entry name" value="EF-HAND DOMAIN-CONTAINING PROTEIN 1"/>
    <property type="match status" value="1"/>
</dbReference>
<dbReference type="GO" id="GO:0007052">
    <property type="term" value="P:mitotic spindle organization"/>
    <property type="evidence" value="ECO:0007669"/>
    <property type="project" value="TreeGrafter"/>
</dbReference>
<evidence type="ECO:0000313" key="9">
    <source>
        <dbReference type="Proteomes" id="UP000290189"/>
    </source>
</evidence>
<geneLocation type="mitochondrion" evidence="8"/>
<dbReference type="InterPro" id="IPR040193">
    <property type="entry name" value="EFHC1/EFHC2/EFHB"/>
</dbReference>
<dbReference type="FunFam" id="2.30.29.170:FF:000001">
    <property type="entry name" value="EF-hand domain containing 1"/>
    <property type="match status" value="1"/>
</dbReference>
<proteinExistence type="predicted"/>
<feature type="domain" description="DM10" evidence="7">
    <location>
        <begin position="416"/>
        <end position="510"/>
    </location>
</feature>
<reference evidence="8 9" key="1">
    <citation type="submission" date="2018-03" db="EMBL/GenBank/DDBJ databases">
        <authorList>
            <person name="Fogelqvist J."/>
        </authorList>
    </citation>
    <scope>NUCLEOTIDE SEQUENCE [LARGE SCALE GENOMIC DNA]</scope>
</reference>
<keyword evidence="8" id="KW-0496">Mitochondrion</keyword>
<gene>
    <name evidence="8" type="ORF">PLBR_LOCUS5951</name>
</gene>
<dbReference type="Pfam" id="PF06565">
    <property type="entry name" value="DM10_dom"/>
    <property type="match status" value="3"/>
</dbReference>
<evidence type="ECO:0000256" key="6">
    <source>
        <dbReference type="ARBA" id="ARBA00023273"/>
    </source>
</evidence>
<dbReference type="AlphaFoldDB" id="A0A3P3YEX6"/>
<keyword evidence="4" id="KW-0677">Repeat</keyword>
<evidence type="ECO:0000256" key="1">
    <source>
        <dbReference type="ARBA" id="ARBA00004138"/>
    </source>
</evidence>
<keyword evidence="6" id="KW-0966">Cell projection</keyword>
<dbReference type="PROSITE" id="PS51336">
    <property type="entry name" value="DM10"/>
    <property type="match status" value="3"/>
</dbReference>